<dbReference type="EMBL" id="KK914303">
    <property type="protein sequence ID" value="KDP42357.1"/>
    <property type="molecule type" value="Genomic_DNA"/>
</dbReference>
<organism evidence="2 3">
    <name type="scientific">Jatropha curcas</name>
    <name type="common">Barbados nut</name>
    <dbReference type="NCBI Taxonomy" id="180498"/>
    <lineage>
        <taxon>Eukaryota</taxon>
        <taxon>Viridiplantae</taxon>
        <taxon>Streptophyta</taxon>
        <taxon>Embryophyta</taxon>
        <taxon>Tracheophyta</taxon>
        <taxon>Spermatophyta</taxon>
        <taxon>Magnoliopsida</taxon>
        <taxon>eudicotyledons</taxon>
        <taxon>Gunneridae</taxon>
        <taxon>Pentapetalae</taxon>
        <taxon>rosids</taxon>
        <taxon>fabids</taxon>
        <taxon>Malpighiales</taxon>
        <taxon>Euphorbiaceae</taxon>
        <taxon>Crotonoideae</taxon>
        <taxon>Jatropheae</taxon>
        <taxon>Jatropha</taxon>
    </lineage>
</organism>
<name>A0A067L1R4_JATCU</name>
<evidence type="ECO:0000313" key="3">
    <source>
        <dbReference type="Proteomes" id="UP000027138"/>
    </source>
</evidence>
<proteinExistence type="predicted"/>
<evidence type="ECO:0000313" key="2">
    <source>
        <dbReference type="EMBL" id="KDP42357.1"/>
    </source>
</evidence>
<dbReference type="Proteomes" id="UP000027138">
    <property type="component" value="Unassembled WGS sequence"/>
</dbReference>
<evidence type="ECO:0000256" key="1">
    <source>
        <dbReference type="SAM" id="MobiDB-lite"/>
    </source>
</evidence>
<keyword evidence="3" id="KW-1185">Reference proteome</keyword>
<accession>A0A067L1R4</accession>
<dbReference type="AlphaFoldDB" id="A0A067L1R4"/>
<dbReference type="OrthoDB" id="1493087at2759"/>
<reference evidence="2 3" key="1">
    <citation type="journal article" date="2014" name="PLoS ONE">
        <title>Global Analysis of Gene Expression Profiles in Physic Nut (Jatropha curcas L.) Seedlings Exposed to Salt Stress.</title>
        <authorList>
            <person name="Zhang L."/>
            <person name="Zhang C."/>
            <person name="Wu P."/>
            <person name="Chen Y."/>
            <person name="Li M."/>
            <person name="Jiang H."/>
            <person name="Wu G."/>
        </authorList>
    </citation>
    <scope>NUCLEOTIDE SEQUENCE [LARGE SCALE GENOMIC DNA]</scope>
    <source>
        <strain evidence="3">cv. GZQX0401</strain>
        <tissue evidence="2">Young leaves</tissue>
    </source>
</reference>
<gene>
    <name evidence="2" type="ORF">JCGZ_02872</name>
</gene>
<protein>
    <recommendedName>
        <fullName evidence="4">Aminotransferase-like plant mobile domain-containing protein</fullName>
    </recommendedName>
</protein>
<evidence type="ECO:0008006" key="4">
    <source>
        <dbReference type="Google" id="ProtNLM"/>
    </source>
</evidence>
<feature type="region of interest" description="Disordered" evidence="1">
    <location>
        <begin position="568"/>
        <end position="592"/>
    </location>
</feature>
<sequence length="592" mass="67045">MASSDLSDEDFFESLGISLGEVDLMADADTHASMTGIFAQTWAFEYFPYTRPELLRTDPGSGLAPLAWRWYKSNLHITRRKKSLKELRAFFDTCPLEQAEVGSMAARLQSWIQADPDFQRSDVLSQRRVVLSHPILRRYYLGERVDFQIRGCRSVPYAPPEDMRAGKQMILTATHTEGIPYLEFIMGGDYDEFCRISLMPPIGSRFDDFQEPVPSRPLGTRSSRASGPSTRTPRRRPMTDPTSSTPTARPSRAGPSRLVGPFRAPRAILEATGPLHPDLANLRLPYSVSHFVPHGPPTFREVSLEGIDRTVLPSEDITEDPGFGDLRLCPMVLQMEDMGCIGGIVLAETIRSLDRAALGFDNWTVSPIILQKGSITQVWLKDHLQVVTAPSSSPYNPSQYRMRRILISHPTIDAWTSWLIELGPNEILWFISWYNITRFIQVSFRHTRVYLLGFTHCTWYCASRVLRQMGIDQTVPIMDDFSADSAITPGVTRAVLRAWVRDHRMVRPLPNPATIQTSPEYRSWFITTVWPIERPRRTALLSILEGWVQADADDEIETGEEIMLTPQTDVAGHSLTARADSEEVAPRRRRDI</sequence>
<feature type="region of interest" description="Disordered" evidence="1">
    <location>
        <begin position="207"/>
        <end position="259"/>
    </location>
</feature>
<feature type="compositionally biased region" description="Low complexity" evidence="1">
    <location>
        <begin position="220"/>
        <end position="231"/>
    </location>
</feature>
<feature type="compositionally biased region" description="Basic and acidic residues" evidence="1">
    <location>
        <begin position="579"/>
        <end position="592"/>
    </location>
</feature>